<protein>
    <submittedName>
        <fullName evidence="1">Uncharacterized protein</fullName>
    </submittedName>
</protein>
<keyword evidence="2" id="KW-1185">Reference proteome</keyword>
<reference evidence="1 2" key="1">
    <citation type="journal article" date="2021" name="Elife">
        <title>Chloroplast acquisition without the gene transfer in kleptoplastic sea slugs, Plakobranchus ocellatus.</title>
        <authorList>
            <person name="Maeda T."/>
            <person name="Takahashi S."/>
            <person name="Yoshida T."/>
            <person name="Shimamura S."/>
            <person name="Takaki Y."/>
            <person name="Nagai Y."/>
            <person name="Toyoda A."/>
            <person name="Suzuki Y."/>
            <person name="Arimoto A."/>
            <person name="Ishii H."/>
            <person name="Satoh N."/>
            <person name="Nishiyama T."/>
            <person name="Hasebe M."/>
            <person name="Maruyama T."/>
            <person name="Minagawa J."/>
            <person name="Obokata J."/>
            <person name="Shigenobu S."/>
        </authorList>
    </citation>
    <scope>NUCLEOTIDE SEQUENCE [LARGE SCALE GENOMIC DNA]</scope>
</reference>
<evidence type="ECO:0000313" key="2">
    <source>
        <dbReference type="Proteomes" id="UP000735302"/>
    </source>
</evidence>
<proteinExistence type="predicted"/>
<dbReference type="EMBL" id="BLXT01005083">
    <property type="protein sequence ID" value="GFO19718.1"/>
    <property type="molecule type" value="Genomic_DNA"/>
</dbReference>
<name>A0AAV4BJF6_9GAST</name>
<evidence type="ECO:0000313" key="1">
    <source>
        <dbReference type="EMBL" id="GFO19718.1"/>
    </source>
</evidence>
<gene>
    <name evidence="1" type="ORF">PoB_004622300</name>
</gene>
<comment type="caution">
    <text evidence="1">The sequence shown here is derived from an EMBL/GenBank/DDBJ whole genome shotgun (WGS) entry which is preliminary data.</text>
</comment>
<organism evidence="1 2">
    <name type="scientific">Plakobranchus ocellatus</name>
    <dbReference type="NCBI Taxonomy" id="259542"/>
    <lineage>
        <taxon>Eukaryota</taxon>
        <taxon>Metazoa</taxon>
        <taxon>Spiralia</taxon>
        <taxon>Lophotrochozoa</taxon>
        <taxon>Mollusca</taxon>
        <taxon>Gastropoda</taxon>
        <taxon>Heterobranchia</taxon>
        <taxon>Euthyneura</taxon>
        <taxon>Panpulmonata</taxon>
        <taxon>Sacoglossa</taxon>
        <taxon>Placobranchoidea</taxon>
        <taxon>Plakobranchidae</taxon>
        <taxon>Plakobranchus</taxon>
    </lineage>
</organism>
<sequence>MVWLLCIASSQSQQVDLRLSGIPSGQGNAVKVRTSDRFLTDFRKSYQEILISVEPTFLSGREPENRLSCLWMQLASPQQGDLRLQGLCQARAPVAGLEPATERSLHISGRIRYPLCY</sequence>
<dbReference type="Proteomes" id="UP000735302">
    <property type="component" value="Unassembled WGS sequence"/>
</dbReference>
<accession>A0AAV4BJF6</accession>
<dbReference type="AlphaFoldDB" id="A0AAV4BJF6"/>